<dbReference type="VEuPathDB" id="FungiDB:EMCG_00301"/>
<dbReference type="OrthoDB" id="4188089at2759"/>
<evidence type="ECO:0000313" key="2">
    <source>
        <dbReference type="EMBL" id="KKZ63318.1"/>
    </source>
</evidence>
<comment type="caution">
    <text evidence="2">The sequence shown here is derived from an EMBL/GenBank/DDBJ whole genome shotgun (WGS) entry which is preliminary data.</text>
</comment>
<feature type="region of interest" description="Disordered" evidence="1">
    <location>
        <begin position="1"/>
        <end position="27"/>
    </location>
</feature>
<evidence type="ECO:0000313" key="3">
    <source>
        <dbReference type="Proteomes" id="UP000034164"/>
    </source>
</evidence>
<dbReference type="EMBL" id="LCZI01000992">
    <property type="protein sequence ID" value="KKZ63318.1"/>
    <property type="molecule type" value="Genomic_DNA"/>
</dbReference>
<accession>A0A0G2HYW3</accession>
<proteinExistence type="predicted"/>
<organism evidence="2 3">
    <name type="scientific">[Emmonsia] crescens</name>
    <dbReference type="NCBI Taxonomy" id="73230"/>
    <lineage>
        <taxon>Eukaryota</taxon>
        <taxon>Fungi</taxon>
        <taxon>Dikarya</taxon>
        <taxon>Ascomycota</taxon>
        <taxon>Pezizomycotina</taxon>
        <taxon>Eurotiomycetes</taxon>
        <taxon>Eurotiomycetidae</taxon>
        <taxon>Onygenales</taxon>
        <taxon>Ajellomycetaceae</taxon>
        <taxon>Emergomyces</taxon>
    </lineage>
</organism>
<feature type="non-terminal residue" evidence="2">
    <location>
        <position position="76"/>
    </location>
</feature>
<sequence length="76" mass="8491">MPIANHGMRKPSSASSDVKGGDKTSQQDKIMKIYSQVLEMIEIFERISAKLETIERGSKERYDALCASAKEDRDVA</sequence>
<name>A0A0G2HYW3_9EURO</name>
<protein>
    <submittedName>
        <fullName evidence="2">Uncharacterized protein</fullName>
    </submittedName>
</protein>
<reference evidence="3" key="1">
    <citation type="journal article" date="2015" name="PLoS Genet.">
        <title>The dynamic genome and transcriptome of the human fungal pathogen Blastomyces and close relative Emmonsia.</title>
        <authorList>
            <person name="Munoz J.F."/>
            <person name="Gauthier G.M."/>
            <person name="Desjardins C.A."/>
            <person name="Gallo J.E."/>
            <person name="Holder J."/>
            <person name="Sullivan T.D."/>
            <person name="Marty A.J."/>
            <person name="Carmen J.C."/>
            <person name="Chen Z."/>
            <person name="Ding L."/>
            <person name="Gujja S."/>
            <person name="Magrini V."/>
            <person name="Misas E."/>
            <person name="Mitreva M."/>
            <person name="Priest M."/>
            <person name="Saif S."/>
            <person name="Whiston E.A."/>
            <person name="Young S."/>
            <person name="Zeng Q."/>
            <person name="Goldman W.E."/>
            <person name="Mardis E.R."/>
            <person name="Taylor J.W."/>
            <person name="McEwen J.G."/>
            <person name="Clay O.K."/>
            <person name="Klein B.S."/>
            <person name="Cuomo C.A."/>
        </authorList>
    </citation>
    <scope>NUCLEOTIDE SEQUENCE [LARGE SCALE GENOMIC DNA]</scope>
    <source>
        <strain evidence="3">UAMH 3008</strain>
    </source>
</reference>
<gene>
    <name evidence="2" type="ORF">EMCG_00301</name>
</gene>
<dbReference type="Proteomes" id="UP000034164">
    <property type="component" value="Unassembled WGS sequence"/>
</dbReference>
<dbReference type="AlphaFoldDB" id="A0A0G2HYW3"/>
<evidence type="ECO:0000256" key="1">
    <source>
        <dbReference type="SAM" id="MobiDB-lite"/>
    </source>
</evidence>